<dbReference type="Pfam" id="PF04613">
    <property type="entry name" value="LpxD"/>
    <property type="match status" value="1"/>
</dbReference>
<comment type="function">
    <text evidence="7">Catalyzes the N-acylation of UDP-3-O-acylglucosamine using 3-hydroxyacyl-ACP as the acyl donor. Is involved in the biosynthesis of lipid A, a phosphorylated glycolipid that anchors the lipopolysaccharide to the outer membrane of the cell.</text>
</comment>
<accession>A0A066UEA0</accession>
<evidence type="ECO:0000256" key="7">
    <source>
        <dbReference type="HAMAP-Rule" id="MF_00523"/>
    </source>
</evidence>
<dbReference type="GeneID" id="301975195"/>
<comment type="similarity">
    <text evidence="7">Belongs to the transferase hexapeptide repeat family. LpxD subfamily.</text>
</comment>
<keyword evidence="3 7" id="KW-0808">Transferase</keyword>
<reference evidence="9 10" key="1">
    <citation type="journal article" date="2014" name="Genome Announc.">
        <title>Draft Genome Sequence of Moraxella bovoculi Strain 237T (ATCC BAA-1259T) Isolated from a Calf with Infectious Bovine Keratoconjunctivitis.</title>
        <authorList>
            <person name="Calcutt M.J."/>
            <person name="Foecking M.F."/>
            <person name="Martin N.T."/>
            <person name="Mhlanga-Mutangadura T."/>
            <person name="Reilly T.J."/>
        </authorList>
    </citation>
    <scope>NUCLEOTIDE SEQUENCE [LARGE SCALE GENOMIC DNA]</scope>
    <source>
        <strain evidence="9 10">237</strain>
    </source>
</reference>
<dbReference type="NCBIfam" id="TIGR01853">
    <property type="entry name" value="lipid_A_lpxD"/>
    <property type="match status" value="1"/>
</dbReference>
<keyword evidence="10" id="KW-1185">Reference proteome</keyword>
<dbReference type="AlphaFoldDB" id="A0A066UEA0"/>
<evidence type="ECO:0000256" key="5">
    <source>
        <dbReference type="ARBA" id="ARBA00023098"/>
    </source>
</evidence>
<dbReference type="CDD" id="cd03352">
    <property type="entry name" value="LbH_LpxD"/>
    <property type="match status" value="1"/>
</dbReference>
<evidence type="ECO:0000256" key="1">
    <source>
        <dbReference type="ARBA" id="ARBA00022516"/>
    </source>
</evidence>
<dbReference type="PROSITE" id="PS00101">
    <property type="entry name" value="HEXAPEP_TRANSFERASES"/>
    <property type="match status" value="2"/>
</dbReference>
<evidence type="ECO:0000313" key="10">
    <source>
        <dbReference type="Proteomes" id="UP000035860"/>
    </source>
</evidence>
<evidence type="ECO:0000256" key="4">
    <source>
        <dbReference type="ARBA" id="ARBA00022737"/>
    </source>
</evidence>
<evidence type="ECO:0000313" key="9">
    <source>
        <dbReference type="EMBL" id="KDN25711.1"/>
    </source>
</evidence>
<comment type="subunit">
    <text evidence="7">Homotrimer.</text>
</comment>
<gene>
    <name evidence="7 9" type="primary">lpxD</name>
    <name evidence="9" type="ORF">MBO_00905</name>
</gene>
<dbReference type="EC" id="2.3.1.191" evidence="7"/>
<dbReference type="InterPro" id="IPR001451">
    <property type="entry name" value="Hexapep"/>
</dbReference>
<keyword evidence="5 7" id="KW-0443">Lipid metabolism</keyword>
<dbReference type="InterPro" id="IPR007691">
    <property type="entry name" value="LpxD"/>
</dbReference>
<comment type="catalytic activity">
    <reaction evidence="7">
        <text>a UDP-3-O-[(3R)-3-hydroxyacyl]-alpha-D-glucosamine + a (3R)-hydroxyacyl-[ACP] = a UDP-2-N,3-O-bis[(3R)-3-hydroxyacyl]-alpha-D-glucosamine + holo-[ACP] + H(+)</text>
        <dbReference type="Rhea" id="RHEA:53836"/>
        <dbReference type="Rhea" id="RHEA-COMP:9685"/>
        <dbReference type="Rhea" id="RHEA-COMP:9945"/>
        <dbReference type="ChEBI" id="CHEBI:15378"/>
        <dbReference type="ChEBI" id="CHEBI:64479"/>
        <dbReference type="ChEBI" id="CHEBI:78827"/>
        <dbReference type="ChEBI" id="CHEBI:137740"/>
        <dbReference type="ChEBI" id="CHEBI:137748"/>
        <dbReference type="EC" id="2.3.1.191"/>
    </reaction>
</comment>
<comment type="pathway">
    <text evidence="7">Bacterial outer membrane biogenesis; LPS lipid A biosynthesis.</text>
</comment>
<dbReference type="InterPro" id="IPR018357">
    <property type="entry name" value="Hexapep_transf_CS"/>
</dbReference>
<dbReference type="SUPFAM" id="SSF51161">
    <property type="entry name" value="Trimeric LpxA-like enzymes"/>
    <property type="match status" value="1"/>
</dbReference>
<dbReference type="RefSeq" id="WP_036362099.1">
    <property type="nucleotide sequence ID" value="NZ_AOMT01000005.1"/>
</dbReference>
<evidence type="ECO:0000259" key="8">
    <source>
        <dbReference type="Pfam" id="PF04613"/>
    </source>
</evidence>
<dbReference type="InterPro" id="IPR011004">
    <property type="entry name" value="Trimer_LpxA-like_sf"/>
</dbReference>
<feature type="domain" description="UDP-3-O-[3-hydroxymyristoyl] glucosamine N-acyltransferase non-repeat region" evidence="8">
    <location>
        <begin position="31"/>
        <end position="96"/>
    </location>
</feature>
<dbReference type="eggNOG" id="COG1044">
    <property type="taxonomic scope" value="Bacteria"/>
</dbReference>
<dbReference type="GO" id="GO:0103118">
    <property type="term" value="F:UDP-3-O-[(3R)-3-hydroxyacyl]-glucosamine N-acyltransferase activity"/>
    <property type="evidence" value="ECO:0007669"/>
    <property type="project" value="UniProtKB-EC"/>
</dbReference>
<name>A0A066UEA0_9GAMM</name>
<dbReference type="UniPathway" id="UPA00973"/>
<sequence>MANIAQLIDIIEQVQPVINKAALSASEASKDITGVANLLGARADEVAFLSNAKYIDDLTNTRAGMVLINEKFMNHAPTDVTTVIVKDAYLAYATISGLFAYKNIVKQAIHPTAIIADSAIIADGVEIGAYCVIGERVQIGAGTIIGQSVSIEDHTVLGEDCHIAHHVSIAHHSQLGDRVRIHANSSIGSEGFGFAPNPTAQGLKWQRIAQLGRVIIGDDVRIGSNTCIDRGAVGDTVIGNHVIIDNLVQIAHNVHIGDSTAIAAKVGIAGSTHIGRNCIIGGASGVSGHLVIADGVTLTGMSMVTGNIKESGSYSSGTGLLPSMQWRRAAVRFRQSGEK</sequence>
<dbReference type="GO" id="GO:0016410">
    <property type="term" value="F:N-acyltransferase activity"/>
    <property type="evidence" value="ECO:0007669"/>
    <property type="project" value="InterPro"/>
</dbReference>
<dbReference type="InterPro" id="IPR020573">
    <property type="entry name" value="UDP_GlcNAc_AcTrfase_non-rep"/>
</dbReference>
<dbReference type="Gene3D" id="3.40.1390.10">
    <property type="entry name" value="MurE/MurF, N-terminal domain"/>
    <property type="match status" value="1"/>
</dbReference>
<dbReference type="PANTHER" id="PTHR43378">
    <property type="entry name" value="UDP-3-O-ACYLGLUCOSAMINE N-ACYLTRANSFERASE"/>
    <property type="match status" value="1"/>
</dbReference>
<proteinExistence type="inferred from homology"/>
<dbReference type="GO" id="GO:0009245">
    <property type="term" value="P:lipid A biosynthetic process"/>
    <property type="evidence" value="ECO:0007669"/>
    <property type="project" value="UniProtKB-UniRule"/>
</dbReference>
<keyword evidence="1 7" id="KW-0444">Lipid biosynthesis</keyword>
<keyword evidence="2 7" id="KW-0441">Lipid A biosynthesis</keyword>
<evidence type="ECO:0000256" key="3">
    <source>
        <dbReference type="ARBA" id="ARBA00022679"/>
    </source>
</evidence>
<evidence type="ECO:0000256" key="6">
    <source>
        <dbReference type="ARBA" id="ARBA00023315"/>
    </source>
</evidence>
<protein>
    <recommendedName>
        <fullName evidence="7">UDP-3-O-acylglucosamine N-acyltransferase</fullName>
        <ecNumber evidence="7">2.3.1.191</ecNumber>
    </recommendedName>
</protein>
<dbReference type="HAMAP" id="MF_00523">
    <property type="entry name" value="LpxD"/>
    <property type="match status" value="1"/>
</dbReference>
<dbReference type="NCBIfam" id="NF002060">
    <property type="entry name" value="PRK00892.1"/>
    <property type="match status" value="1"/>
</dbReference>
<feature type="active site" description="Proton acceptor" evidence="7">
    <location>
        <position position="252"/>
    </location>
</feature>
<dbReference type="Proteomes" id="UP000035860">
    <property type="component" value="Unassembled WGS sequence"/>
</dbReference>
<dbReference type="EMBL" id="AOMT01000005">
    <property type="protein sequence ID" value="KDN25711.1"/>
    <property type="molecule type" value="Genomic_DNA"/>
</dbReference>
<dbReference type="Gene3D" id="2.160.10.10">
    <property type="entry name" value="Hexapeptide repeat proteins"/>
    <property type="match status" value="1"/>
</dbReference>
<organism evidence="9 10">
    <name type="scientific">Moraxella bovoculi 237</name>
    <dbReference type="NCBI Taxonomy" id="743974"/>
    <lineage>
        <taxon>Bacteria</taxon>
        <taxon>Pseudomonadati</taxon>
        <taxon>Pseudomonadota</taxon>
        <taxon>Gammaproteobacteria</taxon>
        <taxon>Moraxellales</taxon>
        <taxon>Moraxellaceae</taxon>
        <taxon>Moraxella</taxon>
    </lineage>
</organism>
<dbReference type="GO" id="GO:0016020">
    <property type="term" value="C:membrane"/>
    <property type="evidence" value="ECO:0007669"/>
    <property type="project" value="GOC"/>
</dbReference>
<keyword evidence="6 7" id="KW-0012">Acyltransferase</keyword>
<keyword evidence="4 7" id="KW-0677">Repeat</keyword>
<dbReference type="PANTHER" id="PTHR43378:SF2">
    <property type="entry name" value="UDP-3-O-ACYLGLUCOSAMINE N-ACYLTRANSFERASE 1, MITOCHONDRIAL-RELATED"/>
    <property type="match status" value="1"/>
</dbReference>
<evidence type="ECO:0000256" key="2">
    <source>
        <dbReference type="ARBA" id="ARBA00022556"/>
    </source>
</evidence>
<dbReference type="Pfam" id="PF00132">
    <property type="entry name" value="Hexapep"/>
    <property type="match status" value="2"/>
</dbReference>
<comment type="caution">
    <text evidence="9">The sequence shown here is derived from an EMBL/GenBank/DDBJ whole genome shotgun (WGS) entry which is preliminary data.</text>
</comment>
<dbReference type="OrthoDB" id="9784739at2"/>